<evidence type="ECO:0000313" key="2">
    <source>
        <dbReference type="EMBL" id="JAV17778.1"/>
    </source>
</evidence>
<keyword evidence="1" id="KW-0732">Signal</keyword>
<feature type="chain" id="PRO_5012521534" evidence="1">
    <location>
        <begin position="19"/>
        <end position="286"/>
    </location>
</feature>
<name>A0A1L8EGG8_HAEIR</name>
<reference evidence="2" key="1">
    <citation type="submission" date="2017-01" db="EMBL/GenBank/DDBJ databases">
        <title>An insight into the sialome and mialome of the horn fly, Haematobia irritans.</title>
        <authorList>
            <person name="Breijo M."/>
            <person name="Boiani M."/>
            <person name="Ures X."/>
            <person name="Rocha S."/>
            <person name="Sequeira M."/>
            <person name="Ribeiro J.M."/>
        </authorList>
    </citation>
    <scope>NUCLEOTIDE SEQUENCE</scope>
</reference>
<sequence>MIYLKILTFLFLFTITKTQQNVFDNHHLIRNDNFIEAFRRQYAGNIWYYDWQIKHFERAYLDRVNNLEYQKNPLINEIIRVEEMLYPLTLLSSFTKNCIEKFRSIIPSTAWAKFTMEDNCINPAKSQASYLTQSMVSTNRTLADHYGKFFENEVISCNMKYNTSFPMNYTRCLGSAVTATNSFTFTSHQTFSSQLTSAKNKADIYIKTYQECIFSVLNSTLANISKATTNIDRCIRNRDDCMQCKDLFCNDIYRISSTFLDPANTTMFNPFYGRNDTGTCLILDIF</sequence>
<proteinExistence type="predicted"/>
<dbReference type="AlphaFoldDB" id="A0A1L8EGG8"/>
<feature type="signal peptide" evidence="1">
    <location>
        <begin position="1"/>
        <end position="18"/>
    </location>
</feature>
<organism evidence="2">
    <name type="scientific">Haematobia irritans</name>
    <name type="common">Horn fly</name>
    <name type="synonym">Conops irritans</name>
    <dbReference type="NCBI Taxonomy" id="7368"/>
    <lineage>
        <taxon>Eukaryota</taxon>
        <taxon>Metazoa</taxon>
        <taxon>Ecdysozoa</taxon>
        <taxon>Arthropoda</taxon>
        <taxon>Hexapoda</taxon>
        <taxon>Insecta</taxon>
        <taxon>Pterygota</taxon>
        <taxon>Neoptera</taxon>
        <taxon>Endopterygota</taxon>
        <taxon>Diptera</taxon>
        <taxon>Brachycera</taxon>
        <taxon>Muscomorpha</taxon>
        <taxon>Muscoidea</taxon>
        <taxon>Muscidae</taxon>
        <taxon>Haematobia</taxon>
    </lineage>
</organism>
<evidence type="ECO:0000256" key="1">
    <source>
        <dbReference type="SAM" id="SignalP"/>
    </source>
</evidence>
<protein>
    <submittedName>
        <fullName evidence="2">Putative secreted protein</fullName>
    </submittedName>
</protein>
<dbReference type="EMBL" id="GFDG01001021">
    <property type="protein sequence ID" value="JAV17778.1"/>
    <property type="molecule type" value="Transcribed_RNA"/>
</dbReference>
<accession>A0A1L8EGG8</accession>